<accession>A0A645CHH7</accession>
<keyword evidence="1" id="KW-0472">Membrane</keyword>
<sequence length="146" mass="16462">MDVLGDQGFASPALPQQQDGHVRLRDAFQLHNPLQKSMAFPYNIASLALFYFLGLFHELSVSVKVHIRKIFLNHIDGKVDVVRRVLFHDGGVDDFHIIARQHIFLPVDQRPFHGQHIFIGGRVDNALPFPPVAVAHQILGQFAVMP</sequence>
<name>A0A645CHH7_9ZZZZ</name>
<comment type="caution">
    <text evidence="2">The sequence shown here is derived from an EMBL/GenBank/DDBJ whole genome shotgun (WGS) entry which is preliminary data.</text>
</comment>
<protein>
    <submittedName>
        <fullName evidence="2">Uncharacterized protein</fullName>
    </submittedName>
</protein>
<evidence type="ECO:0000313" key="2">
    <source>
        <dbReference type="EMBL" id="MPM76400.1"/>
    </source>
</evidence>
<evidence type="ECO:0000256" key="1">
    <source>
        <dbReference type="SAM" id="Phobius"/>
    </source>
</evidence>
<organism evidence="2">
    <name type="scientific">bioreactor metagenome</name>
    <dbReference type="NCBI Taxonomy" id="1076179"/>
    <lineage>
        <taxon>unclassified sequences</taxon>
        <taxon>metagenomes</taxon>
        <taxon>ecological metagenomes</taxon>
    </lineage>
</organism>
<gene>
    <name evidence="2" type="ORF">SDC9_123398</name>
</gene>
<proteinExistence type="predicted"/>
<reference evidence="2" key="1">
    <citation type="submission" date="2019-08" db="EMBL/GenBank/DDBJ databases">
        <authorList>
            <person name="Kucharzyk K."/>
            <person name="Murdoch R.W."/>
            <person name="Higgins S."/>
            <person name="Loffler F."/>
        </authorList>
    </citation>
    <scope>NUCLEOTIDE SEQUENCE</scope>
</reference>
<feature type="transmembrane region" description="Helical" evidence="1">
    <location>
        <begin position="40"/>
        <end position="59"/>
    </location>
</feature>
<dbReference type="EMBL" id="VSSQ01027257">
    <property type="protein sequence ID" value="MPM76400.1"/>
    <property type="molecule type" value="Genomic_DNA"/>
</dbReference>
<keyword evidence="1" id="KW-1133">Transmembrane helix</keyword>
<keyword evidence="1" id="KW-0812">Transmembrane</keyword>
<dbReference type="AlphaFoldDB" id="A0A645CHH7"/>